<evidence type="ECO:0000259" key="4">
    <source>
        <dbReference type="PROSITE" id="PS50887"/>
    </source>
</evidence>
<comment type="catalytic activity">
    <reaction evidence="2">
        <text>2 GTP = 3',3'-c-di-GMP + 2 diphosphate</text>
        <dbReference type="Rhea" id="RHEA:24898"/>
        <dbReference type="ChEBI" id="CHEBI:33019"/>
        <dbReference type="ChEBI" id="CHEBI:37565"/>
        <dbReference type="ChEBI" id="CHEBI:58805"/>
        <dbReference type="EC" id="2.7.7.65"/>
    </reaction>
</comment>
<dbReference type="Gene3D" id="3.30.70.270">
    <property type="match status" value="1"/>
</dbReference>
<feature type="transmembrane region" description="Helical" evidence="3">
    <location>
        <begin position="112"/>
        <end position="129"/>
    </location>
</feature>
<organism evidence="5 6">
    <name type="scientific">Noviherbaspirillum humi</name>
    <dbReference type="NCBI Taxonomy" id="1688639"/>
    <lineage>
        <taxon>Bacteria</taxon>
        <taxon>Pseudomonadati</taxon>
        <taxon>Pseudomonadota</taxon>
        <taxon>Betaproteobacteria</taxon>
        <taxon>Burkholderiales</taxon>
        <taxon>Oxalobacteraceae</taxon>
        <taxon>Noviherbaspirillum</taxon>
    </lineage>
</organism>
<feature type="transmembrane region" description="Helical" evidence="3">
    <location>
        <begin position="35"/>
        <end position="55"/>
    </location>
</feature>
<dbReference type="SUPFAM" id="SSF55073">
    <property type="entry name" value="Nucleotide cyclase"/>
    <property type="match status" value="1"/>
</dbReference>
<feature type="transmembrane region" description="Helical" evidence="3">
    <location>
        <begin position="61"/>
        <end position="80"/>
    </location>
</feature>
<dbReference type="GO" id="GO:0052621">
    <property type="term" value="F:diguanylate cyclase activity"/>
    <property type="evidence" value="ECO:0007669"/>
    <property type="project" value="UniProtKB-EC"/>
</dbReference>
<keyword evidence="3" id="KW-1133">Transmembrane helix</keyword>
<keyword evidence="3" id="KW-0812">Transmembrane</keyword>
<dbReference type="CDD" id="cd01949">
    <property type="entry name" value="GGDEF"/>
    <property type="match status" value="1"/>
</dbReference>
<feature type="transmembrane region" description="Helical" evidence="3">
    <location>
        <begin position="89"/>
        <end position="106"/>
    </location>
</feature>
<dbReference type="PANTHER" id="PTHR45138">
    <property type="entry name" value="REGULATORY COMPONENTS OF SENSORY TRANSDUCTION SYSTEM"/>
    <property type="match status" value="1"/>
</dbReference>
<dbReference type="GO" id="GO:0043709">
    <property type="term" value="P:cell adhesion involved in single-species biofilm formation"/>
    <property type="evidence" value="ECO:0007669"/>
    <property type="project" value="TreeGrafter"/>
</dbReference>
<dbReference type="InterPro" id="IPR050469">
    <property type="entry name" value="Diguanylate_Cyclase"/>
</dbReference>
<proteinExistence type="predicted"/>
<dbReference type="GO" id="GO:0005886">
    <property type="term" value="C:plasma membrane"/>
    <property type="evidence" value="ECO:0007669"/>
    <property type="project" value="TreeGrafter"/>
</dbReference>
<feature type="domain" description="GGDEF" evidence="4">
    <location>
        <begin position="238"/>
        <end position="369"/>
    </location>
</feature>
<dbReference type="EC" id="2.7.7.65" evidence="1"/>
<accession>A0A239I3M0</accession>
<dbReference type="OrthoDB" id="9813903at2"/>
<evidence type="ECO:0000256" key="1">
    <source>
        <dbReference type="ARBA" id="ARBA00012528"/>
    </source>
</evidence>
<reference evidence="5 6" key="1">
    <citation type="submission" date="2017-06" db="EMBL/GenBank/DDBJ databases">
        <authorList>
            <person name="Kim H.J."/>
            <person name="Triplett B.A."/>
        </authorList>
    </citation>
    <scope>NUCLEOTIDE SEQUENCE [LARGE SCALE GENOMIC DNA]</scope>
    <source>
        <strain evidence="5 6">U15</strain>
    </source>
</reference>
<dbReference type="GO" id="GO:1902201">
    <property type="term" value="P:negative regulation of bacterial-type flagellum-dependent cell motility"/>
    <property type="evidence" value="ECO:0007669"/>
    <property type="project" value="TreeGrafter"/>
</dbReference>
<keyword evidence="3" id="KW-0472">Membrane</keyword>
<dbReference type="EMBL" id="FZOT01000008">
    <property type="protein sequence ID" value="SNS88215.1"/>
    <property type="molecule type" value="Genomic_DNA"/>
</dbReference>
<evidence type="ECO:0000256" key="2">
    <source>
        <dbReference type="ARBA" id="ARBA00034247"/>
    </source>
</evidence>
<name>A0A239I3M0_9BURK</name>
<dbReference type="PROSITE" id="PS50887">
    <property type="entry name" value="GGDEF"/>
    <property type="match status" value="1"/>
</dbReference>
<sequence length="376" mass="41465">MQPDTRPSPFFRRMRRFIPPAIQENPVRLMHAENILFGCVMAGSIAPVFGLLYLYLGDPATAWLCFAAIPPILAVPLLLGRGIALARDALIAVIFLLLLGICYRVGGISSPSIIWFSMCSFIAMLGGGLRAALRWAILSVLAVLGIYAAQKSGFPFPAVQVRDMPLLQLVSTIGIICSVGLDIFLFEKSRTNLVRELNQAMHAVQHLATHDELTGVFNRREILRLAEQEKHRAERHGGDFCICLIDIDHFKAINDSFGHGIGDQVIREIACAMQSEVRKTDHVGRYGGEEFLMLLTSTSADAAQAFAERIRQRVAAARLPLLEAKPVTISMGIAAFRPDETVAQAIARADEALYRAKWEGRNRIEMALGMRERSAA</sequence>
<dbReference type="NCBIfam" id="TIGR00254">
    <property type="entry name" value="GGDEF"/>
    <property type="match status" value="1"/>
</dbReference>
<dbReference type="Pfam" id="PF00990">
    <property type="entry name" value="GGDEF"/>
    <property type="match status" value="1"/>
</dbReference>
<dbReference type="AlphaFoldDB" id="A0A239I3M0"/>
<feature type="transmembrane region" description="Helical" evidence="3">
    <location>
        <begin position="166"/>
        <end position="186"/>
    </location>
</feature>
<dbReference type="FunFam" id="3.30.70.270:FF:000001">
    <property type="entry name" value="Diguanylate cyclase domain protein"/>
    <property type="match status" value="1"/>
</dbReference>
<dbReference type="InterPro" id="IPR043128">
    <property type="entry name" value="Rev_trsase/Diguanyl_cyclase"/>
</dbReference>
<keyword evidence="6" id="KW-1185">Reference proteome</keyword>
<dbReference type="Proteomes" id="UP000198284">
    <property type="component" value="Unassembled WGS sequence"/>
</dbReference>
<dbReference type="InterPro" id="IPR029787">
    <property type="entry name" value="Nucleotide_cyclase"/>
</dbReference>
<dbReference type="PANTHER" id="PTHR45138:SF9">
    <property type="entry name" value="DIGUANYLATE CYCLASE DGCM-RELATED"/>
    <property type="match status" value="1"/>
</dbReference>
<evidence type="ECO:0000313" key="5">
    <source>
        <dbReference type="EMBL" id="SNS88215.1"/>
    </source>
</evidence>
<dbReference type="InterPro" id="IPR000160">
    <property type="entry name" value="GGDEF_dom"/>
</dbReference>
<gene>
    <name evidence="5" type="ORF">SAMN06265795_108106</name>
</gene>
<dbReference type="SMART" id="SM00267">
    <property type="entry name" value="GGDEF"/>
    <property type="match status" value="1"/>
</dbReference>
<protein>
    <recommendedName>
        <fullName evidence="1">diguanylate cyclase</fullName>
        <ecNumber evidence="1">2.7.7.65</ecNumber>
    </recommendedName>
</protein>
<evidence type="ECO:0000256" key="3">
    <source>
        <dbReference type="SAM" id="Phobius"/>
    </source>
</evidence>
<feature type="transmembrane region" description="Helical" evidence="3">
    <location>
        <begin position="136"/>
        <end position="154"/>
    </location>
</feature>
<evidence type="ECO:0000313" key="6">
    <source>
        <dbReference type="Proteomes" id="UP000198284"/>
    </source>
</evidence>